<dbReference type="PANTHER" id="PTHR13078">
    <property type="entry name" value="PEROXISOMAL MULTIFUNCTIONAL ENZYME TYPE 2-RELATED"/>
    <property type="match status" value="1"/>
</dbReference>
<feature type="domain" description="Peroxisomal multifunctional enzyme type 2-like N-terminal" evidence="2">
    <location>
        <begin position="19"/>
        <end position="153"/>
    </location>
</feature>
<feature type="domain" description="MaoC-like" evidence="1">
    <location>
        <begin position="172"/>
        <end position="279"/>
    </location>
</feature>
<dbReference type="InterPro" id="IPR002539">
    <property type="entry name" value="MaoC-like_dom"/>
</dbReference>
<dbReference type="PANTHER" id="PTHR13078:SF57">
    <property type="entry name" value="DEHYDRATASE, PUTATIVE (AFU_ORTHOLOGUE AFUA_5G00640)-RELATED"/>
    <property type="match status" value="1"/>
</dbReference>
<dbReference type="InterPro" id="IPR029069">
    <property type="entry name" value="HotDog_dom_sf"/>
</dbReference>
<dbReference type="Pfam" id="PF01575">
    <property type="entry name" value="MaoC_dehydratas"/>
    <property type="match status" value="1"/>
</dbReference>
<dbReference type="SUPFAM" id="SSF54637">
    <property type="entry name" value="Thioesterase/thiol ester dehydrase-isomerase"/>
    <property type="match status" value="2"/>
</dbReference>
<evidence type="ECO:0000259" key="1">
    <source>
        <dbReference type="Pfam" id="PF01575"/>
    </source>
</evidence>
<evidence type="ECO:0008006" key="5">
    <source>
        <dbReference type="Google" id="ProtNLM"/>
    </source>
</evidence>
<dbReference type="CDD" id="cd03448">
    <property type="entry name" value="HDE_HSD"/>
    <property type="match status" value="1"/>
</dbReference>
<evidence type="ECO:0000259" key="2">
    <source>
        <dbReference type="Pfam" id="PF22622"/>
    </source>
</evidence>
<dbReference type="GO" id="GO:0004300">
    <property type="term" value="F:enoyl-CoA hydratase activity"/>
    <property type="evidence" value="ECO:0007669"/>
    <property type="project" value="TreeGrafter"/>
</dbReference>
<protein>
    <recommendedName>
        <fullName evidence="5">MaoC-like domain-containing protein</fullName>
    </recommendedName>
</protein>
<comment type="caution">
    <text evidence="3">The sequence shown here is derived from an EMBL/GenBank/DDBJ whole genome shotgun (WGS) entry which is preliminary data.</text>
</comment>
<dbReference type="GO" id="GO:0006635">
    <property type="term" value="P:fatty acid beta-oxidation"/>
    <property type="evidence" value="ECO:0007669"/>
    <property type="project" value="TreeGrafter"/>
</dbReference>
<evidence type="ECO:0000313" key="3">
    <source>
        <dbReference type="EMBL" id="KAJ9604702.1"/>
    </source>
</evidence>
<gene>
    <name evidence="3" type="ORF">H2200_010816</name>
</gene>
<dbReference type="Proteomes" id="UP001172673">
    <property type="component" value="Unassembled WGS sequence"/>
</dbReference>
<keyword evidence="4" id="KW-1185">Reference proteome</keyword>
<dbReference type="GO" id="GO:0044594">
    <property type="term" value="F:17-beta-hydroxysteroid dehydrogenase (NAD+) activity"/>
    <property type="evidence" value="ECO:0007669"/>
    <property type="project" value="TreeGrafter"/>
</dbReference>
<reference evidence="3" key="1">
    <citation type="submission" date="2022-10" db="EMBL/GenBank/DDBJ databases">
        <title>Culturing micro-colonial fungi from biological soil crusts in the Mojave desert and describing Neophaeococcomyces mojavensis, and introducing the new genera and species Taxawa tesnikishii.</title>
        <authorList>
            <person name="Kurbessoian T."/>
            <person name="Stajich J.E."/>
        </authorList>
    </citation>
    <scope>NUCLEOTIDE SEQUENCE</scope>
    <source>
        <strain evidence="3">TK_41</strain>
    </source>
</reference>
<name>A0AA39CDZ7_9EURO</name>
<accession>A0AA39CDZ7</accession>
<dbReference type="Gene3D" id="3.10.129.10">
    <property type="entry name" value="Hotdog Thioesterase"/>
    <property type="match status" value="2"/>
</dbReference>
<dbReference type="GO" id="GO:0003857">
    <property type="term" value="F:(3S)-3-hydroxyacyl-CoA dehydrogenase (NAD+) activity"/>
    <property type="evidence" value="ECO:0007669"/>
    <property type="project" value="TreeGrafter"/>
</dbReference>
<dbReference type="GO" id="GO:0005777">
    <property type="term" value="C:peroxisome"/>
    <property type="evidence" value="ECO:0007669"/>
    <property type="project" value="TreeGrafter"/>
</dbReference>
<proteinExistence type="predicted"/>
<sequence>MPAPGENVPLGSAEVTWLKRDALLFAVSIGIGTDELNFVFEQNDVFEAFPTYATILPFKLTDQEVVDFSSRFAPPAIPGVPKLSADNIIDGGRSMTFLRQIPSSSAGQHFELRSRVVGVYDKGKLGTIIEDEKILVDAASGEEYVKLVGNTFYLGQGNWGGPKGPAPINYPAPKREPDVIYSFKTTAQAALIYRLNGDYNRLHVTQEPGKSLGFGGPIIHGLFTYNCAAHAVLKTIGNSNPANLREFSARFAAPVRPGDELVTQIWRLGQSEGQFEEIRFVTLVIGKAVLTHGRALVKPSKRESSL</sequence>
<dbReference type="EMBL" id="JAPDRK010000018">
    <property type="protein sequence ID" value="KAJ9604702.1"/>
    <property type="molecule type" value="Genomic_DNA"/>
</dbReference>
<organism evidence="3 4">
    <name type="scientific">Cladophialophora chaetospira</name>
    <dbReference type="NCBI Taxonomy" id="386627"/>
    <lineage>
        <taxon>Eukaryota</taxon>
        <taxon>Fungi</taxon>
        <taxon>Dikarya</taxon>
        <taxon>Ascomycota</taxon>
        <taxon>Pezizomycotina</taxon>
        <taxon>Eurotiomycetes</taxon>
        <taxon>Chaetothyriomycetidae</taxon>
        <taxon>Chaetothyriales</taxon>
        <taxon>Herpotrichiellaceae</taxon>
        <taxon>Cladophialophora</taxon>
    </lineage>
</organism>
<evidence type="ECO:0000313" key="4">
    <source>
        <dbReference type="Proteomes" id="UP001172673"/>
    </source>
</evidence>
<dbReference type="InterPro" id="IPR054357">
    <property type="entry name" value="MFE-2_N"/>
</dbReference>
<dbReference type="AlphaFoldDB" id="A0AA39CDZ7"/>
<dbReference type="Pfam" id="PF22622">
    <property type="entry name" value="MFE-2_hydrat-2_N"/>
    <property type="match status" value="1"/>
</dbReference>